<gene>
    <name evidence="6" type="ORF">V6N12_022362</name>
</gene>
<reference evidence="6 7" key="1">
    <citation type="journal article" date="2024" name="G3 (Bethesda)">
        <title>Genome assembly of Hibiscus sabdariffa L. provides insights into metabolisms of medicinal natural products.</title>
        <authorList>
            <person name="Kim T."/>
        </authorList>
    </citation>
    <scope>NUCLEOTIDE SEQUENCE [LARGE SCALE GENOMIC DNA]</scope>
    <source>
        <strain evidence="6">TK-2024</strain>
        <tissue evidence="6">Old leaves</tissue>
    </source>
</reference>
<evidence type="ECO:0000256" key="5">
    <source>
        <dbReference type="RuleBase" id="RU361177"/>
    </source>
</evidence>
<dbReference type="InterPro" id="IPR036188">
    <property type="entry name" value="FAD/NAD-bd_sf"/>
</dbReference>
<organism evidence="6 7">
    <name type="scientific">Hibiscus sabdariffa</name>
    <name type="common">roselle</name>
    <dbReference type="NCBI Taxonomy" id="183260"/>
    <lineage>
        <taxon>Eukaryota</taxon>
        <taxon>Viridiplantae</taxon>
        <taxon>Streptophyta</taxon>
        <taxon>Embryophyta</taxon>
        <taxon>Tracheophyta</taxon>
        <taxon>Spermatophyta</taxon>
        <taxon>Magnoliopsida</taxon>
        <taxon>eudicotyledons</taxon>
        <taxon>Gunneridae</taxon>
        <taxon>Pentapetalae</taxon>
        <taxon>rosids</taxon>
        <taxon>malvids</taxon>
        <taxon>Malvales</taxon>
        <taxon>Malvaceae</taxon>
        <taxon>Malvoideae</taxon>
        <taxon>Hibiscus</taxon>
    </lineage>
</organism>
<accession>A0ABR2FVA3</accession>
<comment type="cofactor">
    <cofactor evidence="5">
        <name>FAD</name>
        <dbReference type="ChEBI" id="CHEBI:57692"/>
    </cofactor>
</comment>
<comment type="similarity">
    <text evidence="1 5">Belongs to the FMO family.</text>
</comment>
<evidence type="ECO:0000256" key="3">
    <source>
        <dbReference type="ARBA" id="ARBA00022827"/>
    </source>
</evidence>
<evidence type="ECO:0000313" key="7">
    <source>
        <dbReference type="Proteomes" id="UP001472677"/>
    </source>
</evidence>
<keyword evidence="2 5" id="KW-0285">Flavoprotein</keyword>
<keyword evidence="4 5" id="KW-0560">Oxidoreductase</keyword>
<evidence type="ECO:0000256" key="4">
    <source>
        <dbReference type="ARBA" id="ARBA00023002"/>
    </source>
</evidence>
<dbReference type="EC" id="1.-.-.-" evidence="5"/>
<comment type="caution">
    <text evidence="6">The sequence shown here is derived from an EMBL/GenBank/DDBJ whole genome shotgun (WGS) entry which is preliminary data.</text>
</comment>
<dbReference type="InterPro" id="IPR020946">
    <property type="entry name" value="Flavin_mOase-like"/>
</dbReference>
<name>A0ABR2FVA3_9ROSI</name>
<dbReference type="Pfam" id="PF00743">
    <property type="entry name" value="FMO-like"/>
    <property type="match status" value="1"/>
</dbReference>
<dbReference type="Proteomes" id="UP001472677">
    <property type="component" value="Unassembled WGS sequence"/>
</dbReference>
<evidence type="ECO:0000256" key="2">
    <source>
        <dbReference type="ARBA" id="ARBA00022630"/>
    </source>
</evidence>
<keyword evidence="3 5" id="KW-0274">FAD</keyword>
<evidence type="ECO:0000313" key="6">
    <source>
        <dbReference type="EMBL" id="KAK8587896.1"/>
    </source>
</evidence>
<keyword evidence="7" id="KW-1185">Reference proteome</keyword>
<evidence type="ECO:0000256" key="1">
    <source>
        <dbReference type="ARBA" id="ARBA00009183"/>
    </source>
</evidence>
<dbReference type="SUPFAM" id="SSF51905">
    <property type="entry name" value="FAD/NAD(P)-binding domain"/>
    <property type="match status" value="1"/>
</dbReference>
<dbReference type="Gene3D" id="3.50.50.60">
    <property type="entry name" value="FAD/NAD(P)-binding domain"/>
    <property type="match status" value="2"/>
</dbReference>
<dbReference type="EMBL" id="JBBPBM010000004">
    <property type="protein sequence ID" value="KAK8587896.1"/>
    <property type="molecule type" value="Genomic_DNA"/>
</dbReference>
<keyword evidence="5" id="KW-0503">Monooxygenase</keyword>
<proteinExistence type="inferred from homology"/>
<dbReference type="PANTHER" id="PTHR23023">
    <property type="entry name" value="DIMETHYLANILINE MONOOXYGENASE"/>
    <property type="match status" value="1"/>
</dbReference>
<sequence length="327" mass="36778">MGDSCKVAVIGGGIAGLVSARELQREGHQVTVFEKADKVGGTWLYDSRVETDLLGLDPNREIVHSSLYKSLRVNLPRQVMGFLDYPFIKKQGGDPRHFPGHEEVLRFIEDFARDFGLLELIRFGLEVVRVERVDEASHKWIVESRTRETESSWELKAELFEAVVICNGNNTEPKIAEFPGRDNWLGLQMHSHNDRTPEQFRNKIVVLIGNGPSAIDILKELAPVAKQVHQAIRGPGFQLKKLEIHDNAWQHSMIACAHKDGKVVFQDESNVVADAIIHCTGSNGIVNVDDSNRVGPLYKHVFPPSLAPWLSFVGPNYEVNLRLPFYN</sequence>
<dbReference type="PRINTS" id="PR00419">
    <property type="entry name" value="ADXRDTASE"/>
</dbReference>
<dbReference type="InterPro" id="IPR050346">
    <property type="entry name" value="FMO-like"/>
</dbReference>
<protein>
    <recommendedName>
        <fullName evidence="5">Flavin-containing monooxygenase</fullName>
        <ecNumber evidence="5">1.-.-.-</ecNumber>
    </recommendedName>
</protein>